<proteinExistence type="predicted"/>
<dbReference type="Pfam" id="PF00188">
    <property type="entry name" value="CAP"/>
    <property type="match status" value="1"/>
</dbReference>
<feature type="compositionally biased region" description="Low complexity" evidence="1">
    <location>
        <begin position="569"/>
        <end position="599"/>
    </location>
</feature>
<reference evidence="3 4" key="2">
    <citation type="submission" date="2016-08" db="EMBL/GenBank/DDBJ databases">
        <title>Pervasive Adenine N6-methylation of Active Genes in Fungi.</title>
        <authorList>
            <consortium name="DOE Joint Genome Institute"/>
            <person name="Mondo S.J."/>
            <person name="Dannebaum R.O."/>
            <person name="Kuo R.C."/>
            <person name="Labutti K."/>
            <person name="Haridas S."/>
            <person name="Kuo A."/>
            <person name="Salamov A."/>
            <person name="Ahrendt S.R."/>
            <person name="Lipzen A."/>
            <person name="Sullivan W."/>
            <person name="Andreopoulos W.B."/>
            <person name="Clum A."/>
            <person name="Lindquist E."/>
            <person name="Daum C."/>
            <person name="Ramamoorthy G.K."/>
            <person name="Gryganskyi A."/>
            <person name="Culley D."/>
            <person name="Magnuson J.K."/>
            <person name="James T.Y."/>
            <person name="O'Malley M.A."/>
            <person name="Stajich J.E."/>
            <person name="Spatafora J.W."/>
            <person name="Visel A."/>
            <person name="Grigoriev I.V."/>
        </authorList>
    </citation>
    <scope>NUCLEOTIDE SEQUENCE [LARGE SCALE GENOMIC DNA]</scope>
    <source>
        <strain evidence="3 4">S4</strain>
    </source>
</reference>
<feature type="compositionally biased region" description="Low complexity" evidence="1">
    <location>
        <begin position="643"/>
        <end position="661"/>
    </location>
</feature>
<dbReference type="SUPFAM" id="SSF55797">
    <property type="entry name" value="PR-1-like"/>
    <property type="match status" value="1"/>
</dbReference>
<dbReference type="PANTHER" id="PTHR10334">
    <property type="entry name" value="CYSTEINE-RICH SECRETORY PROTEIN-RELATED"/>
    <property type="match status" value="1"/>
</dbReference>
<sequence length="671" mass="74650">MQPLYWSSSLASDAQEYAEECHGLVHSGVMGENLATATYHDVGRLYKLWEKERNLFESSDSNRKKYPGSHSYGHYTQIVWAANTKVGCGLAYCSNLSQPYNLVCRYEIGNIIGYPVYSFTSTTVERPNVISKKTTTKGSSSNTGGSQPTSTPEGGNSNGDGGANGDTNGGTNGGTNGDGNNDPAGNKNNPNDNSENSIGNGVDVEAKDDGNGGIILVVVGSTAASGAAALLYVKKKKPEKYQKMCRQISMQQRELTKMTKKLGHSTSTIGRKIIERSRTSATLGRHIKAPHVFKRNKSNNDVFNAINIQLSDDLDCPYRFNMNNYDDFTTGKKSNSNDFTSNYYNNSLNFYNNNKEPKKSLFGFATFKRKSYRKLSTSSVNDPLSKYNKEYPSSRKATPVPKYSLDIIEKMNNLDKYEQFITQSKTSSSTDYSENRPILKAYQSPIMRDRKGSDSTIDYRGERRYSNRSSNYSYSNSNNSETALLSSNRKYSTDNDYDHEYYEYDNQGKVTIVDPDLRPPLPIRYKQGGATRNRSLSQNSGVVFPQRKRSLSRGRSNLHETHGSLSRNGSLTRNGSLSRSGSLTRNGSLSRSNSRGRTLPPSTPTQKAMPSPHIGPQRLQRNHSLNGRKPRPGHEPGRGYNHQRSQSSSSTLKRTFSSSSRNLDDIFDSYH</sequence>
<name>A0A1Y1XG12_9FUNG</name>
<comment type="caution">
    <text evidence="3">The sequence shown here is derived from an EMBL/GenBank/DDBJ whole genome shotgun (WGS) entry which is preliminary data.</text>
</comment>
<feature type="compositionally biased region" description="Polar residues" evidence="1">
    <location>
        <begin position="530"/>
        <end position="541"/>
    </location>
</feature>
<dbReference type="InterPro" id="IPR018244">
    <property type="entry name" value="Allrgn_V5/Tpx1_CS"/>
</dbReference>
<dbReference type="STRING" id="1754192.A0A1Y1XG12"/>
<dbReference type="EMBL" id="MCFG01000054">
    <property type="protein sequence ID" value="ORX84314.1"/>
    <property type="molecule type" value="Genomic_DNA"/>
</dbReference>
<keyword evidence="4" id="KW-1185">Reference proteome</keyword>
<gene>
    <name evidence="3" type="ORF">BCR32DRAFT_325974</name>
</gene>
<feature type="region of interest" description="Disordered" evidence="1">
    <location>
        <begin position="424"/>
        <end position="483"/>
    </location>
</feature>
<reference evidence="3 4" key="1">
    <citation type="submission" date="2016-08" db="EMBL/GenBank/DDBJ databases">
        <title>A Parts List for Fungal Cellulosomes Revealed by Comparative Genomics.</title>
        <authorList>
            <consortium name="DOE Joint Genome Institute"/>
            <person name="Haitjema C.H."/>
            <person name="Gilmore S.P."/>
            <person name="Henske J.K."/>
            <person name="Solomon K.V."/>
            <person name="De Groot R."/>
            <person name="Kuo A."/>
            <person name="Mondo S.J."/>
            <person name="Salamov A.A."/>
            <person name="Labutti K."/>
            <person name="Zhao Z."/>
            <person name="Chiniquy J."/>
            <person name="Barry K."/>
            <person name="Brewer H.M."/>
            <person name="Purvine S.O."/>
            <person name="Wright A.T."/>
            <person name="Boxma B."/>
            <person name="Van Alen T."/>
            <person name="Hackstein J.H."/>
            <person name="Baker S.E."/>
            <person name="Grigoriev I.V."/>
            <person name="O'Malley M.A."/>
        </authorList>
    </citation>
    <scope>NUCLEOTIDE SEQUENCE [LARGE SCALE GENOMIC DNA]</scope>
    <source>
        <strain evidence="3 4">S4</strain>
    </source>
</reference>
<accession>A0A1Y1XG12</accession>
<evidence type="ECO:0000259" key="2">
    <source>
        <dbReference type="SMART" id="SM00198"/>
    </source>
</evidence>
<dbReference type="InterPro" id="IPR014044">
    <property type="entry name" value="CAP_dom"/>
</dbReference>
<feature type="region of interest" description="Disordered" evidence="1">
    <location>
        <begin position="511"/>
        <end position="671"/>
    </location>
</feature>
<feature type="region of interest" description="Disordered" evidence="1">
    <location>
        <begin position="130"/>
        <end position="205"/>
    </location>
</feature>
<protein>
    <recommendedName>
        <fullName evidence="2">SCP domain-containing protein</fullName>
    </recommendedName>
</protein>
<dbReference type="InterPro" id="IPR002413">
    <property type="entry name" value="V5_allergen-like"/>
</dbReference>
<dbReference type="PRINTS" id="PR00837">
    <property type="entry name" value="V5TPXLIKE"/>
</dbReference>
<feature type="compositionally biased region" description="Low complexity" evidence="1">
    <location>
        <begin position="131"/>
        <end position="146"/>
    </location>
</feature>
<dbReference type="GO" id="GO:0005576">
    <property type="term" value="C:extracellular region"/>
    <property type="evidence" value="ECO:0007669"/>
    <property type="project" value="InterPro"/>
</dbReference>
<dbReference type="InterPro" id="IPR035940">
    <property type="entry name" value="CAP_sf"/>
</dbReference>
<evidence type="ECO:0000313" key="3">
    <source>
        <dbReference type="EMBL" id="ORX84314.1"/>
    </source>
</evidence>
<feature type="compositionally biased region" description="Low complexity" evidence="1">
    <location>
        <begin position="178"/>
        <end position="200"/>
    </location>
</feature>
<dbReference type="Gene3D" id="3.40.33.10">
    <property type="entry name" value="CAP"/>
    <property type="match status" value="1"/>
</dbReference>
<feature type="compositionally biased region" description="Basic and acidic residues" evidence="1">
    <location>
        <begin position="447"/>
        <end position="465"/>
    </location>
</feature>
<organism evidence="3 4">
    <name type="scientific">Anaeromyces robustus</name>
    <dbReference type="NCBI Taxonomy" id="1754192"/>
    <lineage>
        <taxon>Eukaryota</taxon>
        <taxon>Fungi</taxon>
        <taxon>Fungi incertae sedis</taxon>
        <taxon>Chytridiomycota</taxon>
        <taxon>Chytridiomycota incertae sedis</taxon>
        <taxon>Neocallimastigomycetes</taxon>
        <taxon>Neocallimastigales</taxon>
        <taxon>Neocallimastigaceae</taxon>
        <taxon>Anaeromyces</taxon>
    </lineage>
</organism>
<feature type="compositionally biased region" description="Low complexity" evidence="1">
    <location>
        <begin position="467"/>
        <end position="480"/>
    </location>
</feature>
<feature type="compositionally biased region" description="Gly residues" evidence="1">
    <location>
        <begin position="156"/>
        <end position="177"/>
    </location>
</feature>
<dbReference type="Proteomes" id="UP000193944">
    <property type="component" value="Unassembled WGS sequence"/>
</dbReference>
<evidence type="ECO:0000313" key="4">
    <source>
        <dbReference type="Proteomes" id="UP000193944"/>
    </source>
</evidence>
<feature type="domain" description="SCP" evidence="2">
    <location>
        <begin position="1"/>
        <end position="113"/>
    </location>
</feature>
<dbReference type="InterPro" id="IPR001283">
    <property type="entry name" value="CRISP-related"/>
</dbReference>
<dbReference type="OrthoDB" id="337038at2759"/>
<dbReference type="AlphaFoldDB" id="A0A1Y1XG12"/>
<dbReference type="PROSITE" id="PS01009">
    <property type="entry name" value="CRISP_1"/>
    <property type="match status" value="1"/>
</dbReference>
<dbReference type="SMART" id="SM00198">
    <property type="entry name" value="SCP"/>
    <property type="match status" value="1"/>
</dbReference>
<feature type="compositionally biased region" description="Basic and acidic residues" evidence="1">
    <location>
        <begin position="662"/>
        <end position="671"/>
    </location>
</feature>
<dbReference type="PRINTS" id="PR00838">
    <property type="entry name" value="V5ALLERGEN"/>
</dbReference>
<evidence type="ECO:0000256" key="1">
    <source>
        <dbReference type="SAM" id="MobiDB-lite"/>
    </source>
</evidence>